<dbReference type="InterPro" id="IPR034768">
    <property type="entry name" value="4FE4S_WBL"/>
</dbReference>
<evidence type="ECO:0000256" key="8">
    <source>
        <dbReference type="ARBA" id="ARBA00023125"/>
    </source>
</evidence>
<dbReference type="PANTHER" id="PTHR38839">
    <property type="entry name" value="TRANSCRIPTIONAL REGULATOR WHID-RELATED"/>
    <property type="match status" value="1"/>
</dbReference>
<evidence type="ECO:0000259" key="11">
    <source>
        <dbReference type="PROSITE" id="PS51674"/>
    </source>
</evidence>
<evidence type="ECO:0000256" key="10">
    <source>
        <dbReference type="ARBA" id="ARBA00023163"/>
    </source>
</evidence>
<dbReference type="PANTHER" id="PTHR38839:SF2">
    <property type="entry name" value="TRANSCRIPTIONAL REGULATOR WHIB7-RELATED"/>
    <property type="match status" value="1"/>
</dbReference>
<evidence type="ECO:0000256" key="2">
    <source>
        <dbReference type="ARBA" id="ARBA00006597"/>
    </source>
</evidence>
<protein>
    <submittedName>
        <fullName evidence="15">Unannotated protein</fullName>
    </submittedName>
</protein>
<dbReference type="PROSITE" id="PS51674">
    <property type="entry name" value="4FE4S_WBL"/>
    <property type="match status" value="1"/>
</dbReference>
<dbReference type="EMBL" id="CAFBMH010000013">
    <property type="protein sequence ID" value="CAB4895877.1"/>
    <property type="molecule type" value="Genomic_DNA"/>
</dbReference>
<dbReference type="GO" id="GO:0003677">
    <property type="term" value="F:DNA binding"/>
    <property type="evidence" value="ECO:0007669"/>
    <property type="project" value="UniProtKB-KW"/>
</dbReference>
<comment type="cofactor">
    <cofactor evidence="1">
        <name>[4Fe-4S] cluster</name>
        <dbReference type="ChEBI" id="CHEBI:49883"/>
    </cofactor>
</comment>
<evidence type="ECO:0000256" key="6">
    <source>
        <dbReference type="ARBA" id="ARBA00023014"/>
    </source>
</evidence>
<dbReference type="GO" id="GO:0046872">
    <property type="term" value="F:metal ion binding"/>
    <property type="evidence" value="ECO:0007669"/>
    <property type="project" value="UniProtKB-KW"/>
</dbReference>
<name>A0A6J7NXX9_9ZZZZ</name>
<dbReference type="InterPro" id="IPR003482">
    <property type="entry name" value="Whib"/>
</dbReference>
<dbReference type="HAMAP" id="MF_01479">
    <property type="entry name" value="WhiB"/>
    <property type="match status" value="1"/>
</dbReference>
<proteinExistence type="inferred from homology"/>
<sequence>MGTPAPQSTLTTLTRPSTETTILTTNWEAKARCRTEAVPSALFFSVDLGEIADAKRVCAECPVMASCLEQAIVNQEPFGVWGGQLFLNGRMLAVKRRRGRPRKHPRPEDQVPMIPIPEHLVALVRTA</sequence>
<feature type="domain" description="4Fe-4S Wbl-type" evidence="11">
    <location>
        <begin position="32"/>
        <end position="91"/>
    </location>
</feature>
<dbReference type="GO" id="GO:0045892">
    <property type="term" value="P:negative regulation of DNA-templated transcription"/>
    <property type="evidence" value="ECO:0007669"/>
    <property type="project" value="TreeGrafter"/>
</dbReference>
<keyword evidence="6" id="KW-0411">Iron-sulfur</keyword>
<dbReference type="GO" id="GO:0051539">
    <property type="term" value="F:4 iron, 4 sulfur cluster binding"/>
    <property type="evidence" value="ECO:0007669"/>
    <property type="project" value="UniProtKB-KW"/>
</dbReference>
<dbReference type="Pfam" id="PF02467">
    <property type="entry name" value="Whib"/>
    <property type="match status" value="1"/>
</dbReference>
<accession>A0A6J7NXX9</accession>
<evidence type="ECO:0000313" key="15">
    <source>
        <dbReference type="EMBL" id="CAB4995462.1"/>
    </source>
</evidence>
<evidence type="ECO:0000256" key="1">
    <source>
        <dbReference type="ARBA" id="ARBA00001966"/>
    </source>
</evidence>
<gene>
    <name evidence="12" type="ORF">UFOPK2754_03366</name>
    <name evidence="13" type="ORF">UFOPK3139_03314</name>
    <name evidence="14" type="ORF">UFOPK3543_00577</name>
    <name evidence="15" type="ORF">UFOPK3967_01295</name>
</gene>
<keyword evidence="7" id="KW-0805">Transcription regulation</keyword>
<evidence type="ECO:0000256" key="5">
    <source>
        <dbReference type="ARBA" id="ARBA00023004"/>
    </source>
</evidence>
<evidence type="ECO:0000256" key="3">
    <source>
        <dbReference type="ARBA" id="ARBA00022485"/>
    </source>
</evidence>
<dbReference type="EMBL" id="CAEZYR010000229">
    <property type="protein sequence ID" value="CAB4775985.1"/>
    <property type="molecule type" value="Genomic_DNA"/>
</dbReference>
<keyword evidence="4" id="KW-0479">Metal-binding</keyword>
<comment type="similarity">
    <text evidence="2">Belongs to the WhiB family.</text>
</comment>
<organism evidence="15">
    <name type="scientific">freshwater metagenome</name>
    <dbReference type="NCBI Taxonomy" id="449393"/>
    <lineage>
        <taxon>unclassified sequences</taxon>
        <taxon>metagenomes</taxon>
        <taxon>ecological metagenomes</taxon>
    </lineage>
</organism>
<dbReference type="GO" id="GO:0047134">
    <property type="term" value="F:protein-disulfide reductase [NAD(P)H] activity"/>
    <property type="evidence" value="ECO:0007669"/>
    <property type="project" value="TreeGrafter"/>
</dbReference>
<keyword evidence="10" id="KW-0804">Transcription</keyword>
<keyword evidence="3" id="KW-0004">4Fe-4S</keyword>
<evidence type="ECO:0000256" key="9">
    <source>
        <dbReference type="ARBA" id="ARBA00023157"/>
    </source>
</evidence>
<dbReference type="AlphaFoldDB" id="A0A6J7NXX9"/>
<evidence type="ECO:0000256" key="7">
    <source>
        <dbReference type="ARBA" id="ARBA00023015"/>
    </source>
</evidence>
<reference evidence="15" key="1">
    <citation type="submission" date="2020-05" db="EMBL/GenBank/DDBJ databases">
        <authorList>
            <person name="Chiriac C."/>
            <person name="Salcher M."/>
            <person name="Ghai R."/>
            <person name="Kavagutti S V."/>
        </authorList>
    </citation>
    <scope>NUCLEOTIDE SEQUENCE</scope>
</reference>
<keyword evidence="9" id="KW-1015">Disulfide bond</keyword>
<evidence type="ECO:0000313" key="12">
    <source>
        <dbReference type="EMBL" id="CAB4775985.1"/>
    </source>
</evidence>
<dbReference type="EMBL" id="CAFBOS010000068">
    <property type="protein sequence ID" value="CAB4995462.1"/>
    <property type="molecule type" value="Genomic_DNA"/>
</dbReference>
<evidence type="ECO:0000256" key="4">
    <source>
        <dbReference type="ARBA" id="ARBA00022723"/>
    </source>
</evidence>
<keyword evidence="5" id="KW-0408">Iron</keyword>
<evidence type="ECO:0000313" key="13">
    <source>
        <dbReference type="EMBL" id="CAB4836868.1"/>
    </source>
</evidence>
<keyword evidence="8" id="KW-0238">DNA-binding</keyword>
<dbReference type="EMBL" id="CAFABA010000252">
    <property type="protein sequence ID" value="CAB4836868.1"/>
    <property type="molecule type" value="Genomic_DNA"/>
</dbReference>
<dbReference type="GO" id="GO:0045454">
    <property type="term" value="P:cell redox homeostasis"/>
    <property type="evidence" value="ECO:0007669"/>
    <property type="project" value="TreeGrafter"/>
</dbReference>
<evidence type="ECO:0000313" key="14">
    <source>
        <dbReference type="EMBL" id="CAB4895877.1"/>
    </source>
</evidence>